<dbReference type="GO" id="GO:0005576">
    <property type="term" value="C:extracellular region"/>
    <property type="evidence" value="ECO:0007669"/>
    <property type="project" value="UniProtKB-SubCell"/>
</dbReference>
<dbReference type="PANTHER" id="PTHR13234">
    <property type="entry name" value="GAMMA-INTERFERON INDUCIBLE LYSOSOMAL THIOL REDUCTASE GILT"/>
    <property type="match status" value="1"/>
</dbReference>
<evidence type="ECO:0000256" key="5">
    <source>
        <dbReference type="ARBA" id="ARBA00023180"/>
    </source>
</evidence>
<comment type="subcellular location">
    <subcellularLocation>
        <location evidence="7">Secreted</location>
    </subcellularLocation>
    <subcellularLocation>
        <location evidence="7">Lysosome</location>
    </subcellularLocation>
</comment>
<dbReference type="STRING" id="391180.A0A2Y9IXU8"/>
<protein>
    <recommendedName>
        <fullName evidence="7">Gamma-interferon-inducible lysosomal thiol reductase</fullName>
        <ecNumber evidence="7">1.8.-.-</ecNumber>
    </recommendedName>
    <alternativeName>
        <fullName evidence="7">Gamma-interferon-inducible protein IP-30</fullName>
    </alternativeName>
</protein>
<reference evidence="11" key="1">
    <citation type="submission" date="2025-08" db="UniProtKB">
        <authorList>
            <consortium name="RefSeq"/>
        </authorList>
    </citation>
    <scope>IDENTIFICATION</scope>
    <source>
        <tissue evidence="11">Blood</tissue>
    </source>
</reference>
<feature type="compositionally biased region" description="Polar residues" evidence="8">
    <location>
        <begin position="320"/>
        <end position="332"/>
    </location>
</feature>
<keyword evidence="7" id="KW-0676">Redox-active center</keyword>
<keyword evidence="7" id="KW-0391">Immunity</keyword>
<comment type="function">
    <text evidence="7">Lysosomal thiol reductase that can reduce protein disulfide bonds. Facilitates the complete unfolding of proteins destined for lysosomal degradation. Plays an important role in antigen processing.</text>
</comment>
<comment type="similarity">
    <text evidence="1 7">Belongs to the GILT family.</text>
</comment>
<feature type="region of interest" description="Disordered" evidence="8">
    <location>
        <begin position="320"/>
        <end position="339"/>
    </location>
</feature>
<proteinExistence type="inferred from homology"/>
<sequence length="339" mass="36778">MASSPLLPVLPPLFLLLLLLLPPEVPAAARASPLGTLPEGAAACKAGGLCLPVPLRKSQAPPVNVSLYYEALCPGCRAFLVRELFPTWLMVLEILNVTLVPYGNAQEQNVSGRWEFTCQHGEQECKLNKVEACLWDQLEKNTAFLTIVCMEEMDDMEKNLKPCLQIYAPEVSPDTIMECAMGDRGMQLLHVNAQLTDALQPPHEYVPWVVVNGKPLKNPSQLLSLVCHLYQASWKGNGGIHWGQGWAAAVFRTPSSRPSPPGREARHLPTCGQLPEGSLLQVTAGALGGTCWRKSRSAPVPACPVPDSQQPLPTIQITSTHSMKAQTQTPAPGSNILPH</sequence>
<dbReference type="EC" id="1.8.-.-" evidence="7"/>
<evidence type="ECO:0000256" key="7">
    <source>
        <dbReference type="RuleBase" id="RU369109"/>
    </source>
</evidence>
<dbReference type="RefSeq" id="XP_022353388.1">
    <property type="nucleotide sequence ID" value="XM_022497680.1"/>
</dbReference>
<accession>A0A2Y9IXU8</accession>
<dbReference type="GO" id="GO:0002376">
    <property type="term" value="P:immune system process"/>
    <property type="evidence" value="ECO:0007669"/>
    <property type="project" value="UniProtKB-KW"/>
</dbReference>
<keyword evidence="5 7" id="KW-0325">Glycoprotein</keyword>
<keyword evidence="4 7" id="KW-0732">Signal</keyword>
<keyword evidence="10" id="KW-1185">Reference proteome</keyword>
<keyword evidence="3 7" id="KW-0964">Secreted</keyword>
<feature type="chain" id="PRO_5015997908" description="Gamma-interferon-inducible lysosomal thiol reductase" evidence="9">
    <location>
        <begin position="28"/>
        <end position="339"/>
    </location>
</feature>
<dbReference type="AlphaFoldDB" id="A0A2Y9IXU8"/>
<gene>
    <name evidence="11" type="primary">LOC111143798</name>
</gene>
<dbReference type="PANTHER" id="PTHR13234:SF8">
    <property type="entry name" value="GAMMA-INTERFERON-INDUCIBLE LYSOSOMAL THIOL REDUCTASE"/>
    <property type="match status" value="1"/>
</dbReference>
<comment type="function">
    <text evidence="6">Lysosomal thiol reductase that can reduce protein disulfide bonds. May facilitate the complete unfolding of proteins destined for lysosomal degradation. Plays an important role in antigen processing. Facilitates the generation of MHC class II-restricted epitodes from disulfide bond-containing antigen by the endocytic reduction of disulfide bonds. Also facilitates MHC class I-restricted recognition of exogenous antigens containing disulfide bonds by CD8+ T-cells or crosspresentation.</text>
</comment>
<dbReference type="Proteomes" id="UP000248482">
    <property type="component" value="Unplaced"/>
</dbReference>
<dbReference type="GO" id="GO:0005764">
    <property type="term" value="C:lysosome"/>
    <property type="evidence" value="ECO:0007669"/>
    <property type="project" value="UniProtKB-SubCell"/>
</dbReference>
<evidence type="ECO:0000256" key="2">
    <source>
        <dbReference type="ARBA" id="ARBA00011615"/>
    </source>
</evidence>
<feature type="signal peptide" evidence="9">
    <location>
        <begin position="1"/>
        <end position="27"/>
    </location>
</feature>
<evidence type="ECO:0000256" key="4">
    <source>
        <dbReference type="ARBA" id="ARBA00022729"/>
    </source>
</evidence>
<dbReference type="KEGG" id="elk:111143798"/>
<dbReference type="CTD" id="10437"/>
<organism evidence="10 11">
    <name type="scientific">Enhydra lutris kenyoni</name>
    <name type="common">northern sea otter</name>
    <dbReference type="NCBI Taxonomy" id="391180"/>
    <lineage>
        <taxon>Eukaryota</taxon>
        <taxon>Metazoa</taxon>
        <taxon>Chordata</taxon>
        <taxon>Craniata</taxon>
        <taxon>Vertebrata</taxon>
        <taxon>Euteleostomi</taxon>
        <taxon>Mammalia</taxon>
        <taxon>Eutheria</taxon>
        <taxon>Laurasiatheria</taxon>
        <taxon>Carnivora</taxon>
        <taxon>Caniformia</taxon>
        <taxon>Musteloidea</taxon>
        <taxon>Mustelidae</taxon>
        <taxon>Lutrinae</taxon>
        <taxon>Enhydra</taxon>
    </lineage>
</organism>
<name>A0A2Y9IXU8_ENHLU</name>
<evidence type="ECO:0000256" key="8">
    <source>
        <dbReference type="SAM" id="MobiDB-lite"/>
    </source>
</evidence>
<evidence type="ECO:0000256" key="1">
    <source>
        <dbReference type="ARBA" id="ARBA00005679"/>
    </source>
</evidence>
<evidence type="ECO:0000256" key="6">
    <source>
        <dbReference type="ARBA" id="ARBA00059163"/>
    </source>
</evidence>
<dbReference type="OrthoDB" id="958254at2759"/>
<dbReference type="InterPro" id="IPR004911">
    <property type="entry name" value="Interferon-induced_GILT"/>
</dbReference>
<evidence type="ECO:0000313" key="10">
    <source>
        <dbReference type="Proteomes" id="UP000248482"/>
    </source>
</evidence>
<dbReference type="Pfam" id="PF03227">
    <property type="entry name" value="GILT"/>
    <property type="match status" value="1"/>
</dbReference>
<evidence type="ECO:0000256" key="9">
    <source>
        <dbReference type="SAM" id="SignalP"/>
    </source>
</evidence>
<keyword evidence="7" id="KW-0560">Oxidoreductase</keyword>
<comment type="subunit">
    <text evidence="2 7">Dimer; disulfide-linked.</text>
</comment>
<keyword evidence="7" id="KW-0458">Lysosome</keyword>
<evidence type="ECO:0000256" key="3">
    <source>
        <dbReference type="ARBA" id="ARBA00022525"/>
    </source>
</evidence>
<dbReference type="GeneID" id="111143798"/>
<evidence type="ECO:0000313" key="11">
    <source>
        <dbReference type="RefSeq" id="XP_022353388.1"/>
    </source>
</evidence>
<dbReference type="GO" id="GO:0016671">
    <property type="term" value="F:oxidoreductase activity, acting on a sulfur group of donors, disulfide as acceptor"/>
    <property type="evidence" value="ECO:0007669"/>
    <property type="project" value="UniProtKB-UniRule"/>
</dbReference>
<keyword evidence="7" id="KW-1015">Disulfide bond</keyword>